<reference evidence="3" key="1">
    <citation type="journal article" date="2020" name="Stud. Mycol.">
        <title>101 Dothideomycetes genomes: A test case for predicting lifestyles and emergence of pathogens.</title>
        <authorList>
            <person name="Haridas S."/>
            <person name="Albert R."/>
            <person name="Binder M."/>
            <person name="Bloem J."/>
            <person name="LaButti K."/>
            <person name="Salamov A."/>
            <person name="Andreopoulos B."/>
            <person name="Baker S."/>
            <person name="Barry K."/>
            <person name="Bills G."/>
            <person name="Bluhm B."/>
            <person name="Cannon C."/>
            <person name="Castanera R."/>
            <person name="Culley D."/>
            <person name="Daum C."/>
            <person name="Ezra D."/>
            <person name="Gonzalez J."/>
            <person name="Henrissat B."/>
            <person name="Kuo A."/>
            <person name="Liang C."/>
            <person name="Lipzen A."/>
            <person name="Lutzoni F."/>
            <person name="Magnuson J."/>
            <person name="Mondo S."/>
            <person name="Nolan M."/>
            <person name="Ohm R."/>
            <person name="Pangilinan J."/>
            <person name="Park H.-J."/>
            <person name="Ramirez L."/>
            <person name="Alfaro M."/>
            <person name="Sun H."/>
            <person name="Tritt A."/>
            <person name="Yoshinaga Y."/>
            <person name="Zwiers L.-H."/>
            <person name="Turgeon B."/>
            <person name="Goodwin S."/>
            <person name="Spatafora J."/>
            <person name="Crous P."/>
            <person name="Grigoriev I."/>
        </authorList>
    </citation>
    <scope>NUCLEOTIDE SEQUENCE [LARGE SCALE GENOMIC DNA]</scope>
    <source>
        <strain evidence="3">CBS 304.66</strain>
    </source>
</reference>
<feature type="region of interest" description="Disordered" evidence="1">
    <location>
        <begin position="479"/>
        <end position="499"/>
    </location>
</feature>
<comment type="caution">
    <text evidence="2">The sequence shown here is derived from an EMBL/GenBank/DDBJ whole genome shotgun (WGS) entry which is preliminary data.</text>
</comment>
<keyword evidence="3" id="KW-1185">Reference proteome</keyword>
<proteinExistence type="predicted"/>
<evidence type="ECO:0000256" key="1">
    <source>
        <dbReference type="SAM" id="MobiDB-lite"/>
    </source>
</evidence>
<organism evidence="2 3">
    <name type="scientific">Lojkania enalia</name>
    <dbReference type="NCBI Taxonomy" id="147567"/>
    <lineage>
        <taxon>Eukaryota</taxon>
        <taxon>Fungi</taxon>
        <taxon>Dikarya</taxon>
        <taxon>Ascomycota</taxon>
        <taxon>Pezizomycotina</taxon>
        <taxon>Dothideomycetes</taxon>
        <taxon>Pleosporomycetidae</taxon>
        <taxon>Pleosporales</taxon>
        <taxon>Pleosporales incertae sedis</taxon>
        <taxon>Lojkania</taxon>
    </lineage>
</organism>
<name>A0A9P4N4V1_9PLEO</name>
<dbReference type="EMBL" id="ML986741">
    <property type="protein sequence ID" value="KAF2258716.1"/>
    <property type="molecule type" value="Genomic_DNA"/>
</dbReference>
<feature type="compositionally biased region" description="Polar residues" evidence="1">
    <location>
        <begin position="225"/>
        <end position="235"/>
    </location>
</feature>
<sequence>MALLGLKAIDYAAEKIPDKLFEKIPGGFFTPSDKKKKSHKNREARYQSEHRQSDRDRRRSIRDRTPPTDYSDYSDYDDTDYETEYSRQRRRRAKSLGRRVSRDTSFSRGRDRHRSRDVEGEMDRTERGPEFPPPPGGDWRPYNPADYPPPTAATGSDYYDRRTSSARPDYGYPPQVNTNFRPRSATVPSAPMPSSAGFFSPLMARRTPTNLPINAFRSDPLALSSRGSPLQTAFSPSYEPPLASLLQHSGTNSPQPQSQPMNPRPSTGGSTSAARYTPAAGYAPSPGSTPLPPQDQGYAPYNPADYASPGQTPYRAPGNAYPSPPPFYRQQSRSQPSLAPNSDNQLTYYNPPPHLDNTSSSRRHRNGDDKRHRARSASHRRSGSRVTDQLRGRYDNLDSREKDLAASAAGAAIGGIGGRELERRHEKKLRGQLLEHPEGESQVEVVAVTEDEITLGHPPANDEEKTALTSIAILIPMTKTIDEPQGGGVHPAEDGMTTS</sequence>
<feature type="compositionally biased region" description="Basic and acidic residues" evidence="1">
    <location>
        <begin position="41"/>
        <end position="66"/>
    </location>
</feature>
<feature type="compositionally biased region" description="Basic and acidic residues" evidence="1">
    <location>
        <begin position="114"/>
        <end position="129"/>
    </location>
</feature>
<feature type="compositionally biased region" description="Basic residues" evidence="1">
    <location>
        <begin position="372"/>
        <end position="383"/>
    </location>
</feature>
<gene>
    <name evidence="2" type="ORF">CC78DRAFT_586745</name>
</gene>
<feature type="compositionally biased region" description="Basic residues" evidence="1">
    <location>
        <begin position="88"/>
        <end position="99"/>
    </location>
</feature>
<evidence type="ECO:0000313" key="3">
    <source>
        <dbReference type="Proteomes" id="UP000800093"/>
    </source>
</evidence>
<evidence type="ECO:0000313" key="2">
    <source>
        <dbReference type="EMBL" id="KAF2258716.1"/>
    </source>
</evidence>
<dbReference type="AlphaFoldDB" id="A0A9P4N4V1"/>
<feature type="region of interest" description="Disordered" evidence="1">
    <location>
        <begin position="22"/>
        <end position="197"/>
    </location>
</feature>
<feature type="compositionally biased region" description="Low complexity" evidence="1">
    <location>
        <begin position="253"/>
        <end position="266"/>
    </location>
</feature>
<dbReference type="Proteomes" id="UP000800093">
    <property type="component" value="Unassembled WGS sequence"/>
</dbReference>
<protein>
    <submittedName>
        <fullName evidence="2">Uncharacterized protein</fullName>
    </submittedName>
</protein>
<feature type="region of interest" description="Disordered" evidence="1">
    <location>
        <begin position="224"/>
        <end position="392"/>
    </location>
</feature>
<feature type="compositionally biased region" description="Polar residues" evidence="1">
    <location>
        <begin position="329"/>
        <end position="348"/>
    </location>
</feature>
<dbReference type="OrthoDB" id="3800349at2759"/>
<accession>A0A9P4N4V1</accession>
<feature type="compositionally biased region" description="Acidic residues" evidence="1">
    <location>
        <begin position="72"/>
        <end position="83"/>
    </location>
</feature>